<evidence type="ECO:0000256" key="2">
    <source>
        <dbReference type="ARBA" id="ARBA00012756"/>
    </source>
</evidence>
<evidence type="ECO:0000313" key="6">
    <source>
        <dbReference type="EMBL" id="EHL10231.1"/>
    </source>
</evidence>
<dbReference type="SUPFAM" id="SSF74650">
    <property type="entry name" value="Galactose mutarotase-like"/>
    <property type="match status" value="1"/>
</dbReference>
<gene>
    <name evidence="6" type="ORF">HMPREF9625_01231</name>
</gene>
<dbReference type="InterPro" id="IPR050347">
    <property type="entry name" value="Bact_Beta-galactosidase"/>
</dbReference>
<dbReference type="Proteomes" id="UP000018461">
    <property type="component" value="Unassembled WGS sequence"/>
</dbReference>
<accession>G9WPE8</accession>
<evidence type="ECO:0000256" key="3">
    <source>
        <dbReference type="ARBA" id="ARBA00022801"/>
    </source>
</evidence>
<proteinExistence type="predicted"/>
<dbReference type="GO" id="GO:0009341">
    <property type="term" value="C:beta-galactosidase complex"/>
    <property type="evidence" value="ECO:0007669"/>
    <property type="project" value="InterPro"/>
</dbReference>
<keyword evidence="7" id="KW-1185">Reference proteome</keyword>
<dbReference type="AlphaFoldDB" id="G9WPE8"/>
<dbReference type="PANTHER" id="PTHR46323:SF2">
    <property type="entry name" value="BETA-GALACTOSIDASE"/>
    <property type="match status" value="1"/>
</dbReference>
<dbReference type="HOGENOM" id="CLU_075527_0_0_9"/>
<dbReference type="InterPro" id="IPR011013">
    <property type="entry name" value="Gal_mutarotase_sf_dom"/>
</dbReference>
<dbReference type="SMART" id="SM01038">
    <property type="entry name" value="Bgal_small_N"/>
    <property type="match status" value="1"/>
</dbReference>
<dbReference type="Gene3D" id="2.70.98.10">
    <property type="match status" value="1"/>
</dbReference>
<dbReference type="PANTHER" id="PTHR46323">
    <property type="entry name" value="BETA-GALACTOSIDASE"/>
    <property type="match status" value="1"/>
</dbReference>
<evidence type="ECO:0000256" key="1">
    <source>
        <dbReference type="ARBA" id="ARBA00001412"/>
    </source>
</evidence>
<keyword evidence="4" id="KW-0326">Glycosidase</keyword>
<dbReference type="GO" id="GO:0004565">
    <property type="term" value="F:beta-galactosidase activity"/>
    <property type="evidence" value="ECO:0007669"/>
    <property type="project" value="UniProtKB-EC"/>
</dbReference>
<evidence type="ECO:0000259" key="5">
    <source>
        <dbReference type="SMART" id="SM01038"/>
    </source>
</evidence>
<dbReference type="InterPro" id="IPR014718">
    <property type="entry name" value="GH-type_carb-bd"/>
</dbReference>
<dbReference type="RefSeq" id="WP_009535078.1">
    <property type="nucleotide sequence ID" value="NZ_KE148312.1"/>
</dbReference>
<dbReference type="GO" id="GO:0005990">
    <property type="term" value="P:lactose catabolic process"/>
    <property type="evidence" value="ECO:0007669"/>
    <property type="project" value="TreeGrafter"/>
</dbReference>
<reference evidence="6" key="1">
    <citation type="submission" date="2011-08" db="EMBL/GenBank/DDBJ databases">
        <authorList>
            <consortium name="The Broad Institute Genome Sequencing Platform"/>
            <person name="Earl A."/>
            <person name="Ward D."/>
            <person name="Feldgarden M."/>
            <person name="Gevers D."/>
            <person name="Sizova M."/>
            <person name="Hazen A."/>
            <person name="Epstein S."/>
            <person name="Young S.K."/>
            <person name="Zeng Q."/>
            <person name="Gargeya S."/>
            <person name="Fitzgerald M."/>
            <person name="Haas B."/>
            <person name="Abouelleil A."/>
            <person name="Alvarado L."/>
            <person name="Arachchi H.M."/>
            <person name="Berlin A."/>
            <person name="Brown A."/>
            <person name="Chapman S.B."/>
            <person name="Chen Z."/>
            <person name="Dunbar C."/>
            <person name="Freedman E."/>
            <person name="Gearin G."/>
            <person name="Gellesch M."/>
            <person name="Goldberg J."/>
            <person name="Griggs A."/>
            <person name="Gujja S."/>
            <person name="Heiman D."/>
            <person name="Howarth C."/>
            <person name="Larson L."/>
            <person name="Lui A."/>
            <person name="MacDonald P.J.P."/>
            <person name="Montmayeur A."/>
            <person name="Murphy C."/>
            <person name="Neiman D."/>
            <person name="Pearson M."/>
            <person name="Priest M."/>
            <person name="Roberts A."/>
            <person name="Saif S."/>
            <person name="Shea T."/>
            <person name="Shenoy N."/>
            <person name="Sisk P."/>
            <person name="Stolte C."/>
            <person name="Sykes S."/>
            <person name="Wortman J."/>
            <person name="Nusbaum C."/>
            <person name="Birren B."/>
        </authorList>
    </citation>
    <scope>NUCLEOTIDE SEQUENCE</scope>
    <source>
        <strain evidence="6">ACB1</strain>
    </source>
</reference>
<dbReference type="GO" id="GO:0030246">
    <property type="term" value="F:carbohydrate binding"/>
    <property type="evidence" value="ECO:0007669"/>
    <property type="project" value="InterPro"/>
</dbReference>
<dbReference type="EC" id="3.2.1.23" evidence="2"/>
<comment type="caution">
    <text evidence="6">The sequence shown here is derived from an EMBL/GenBank/DDBJ whole genome shotgun (WGS) entry which is preliminary data.</text>
</comment>
<comment type="catalytic activity">
    <reaction evidence="1">
        <text>Hydrolysis of terminal non-reducing beta-D-galactose residues in beta-D-galactosides.</text>
        <dbReference type="EC" id="3.2.1.23"/>
    </reaction>
</comment>
<organism evidence="6 7">
    <name type="scientific">Oribacterium parvum ACB1</name>
    <dbReference type="NCBI Taxonomy" id="796943"/>
    <lineage>
        <taxon>Bacteria</taxon>
        <taxon>Bacillati</taxon>
        <taxon>Bacillota</taxon>
        <taxon>Clostridia</taxon>
        <taxon>Lachnospirales</taxon>
        <taxon>Lachnospiraceae</taxon>
        <taxon>Oribacterium</taxon>
    </lineage>
</organism>
<reference evidence="6" key="2">
    <citation type="submission" date="2013-03" db="EMBL/GenBank/DDBJ databases">
        <title>The Genome Sequence of Oribacterium sp. ACB1.</title>
        <authorList>
            <consortium name="The Broad Institute Genomics Platform"/>
            <consortium name="The Broad Institute Genome Sequencing Center for Infectious Disease"/>
            <person name="Earl A."/>
            <person name="Ward D."/>
            <person name="Feldgarden M."/>
            <person name="Gevers D."/>
            <person name="Sizova M."/>
            <person name="Hazen A."/>
            <person name="Epstein S."/>
            <person name="Walker B."/>
            <person name="Young S."/>
            <person name="Zeng Q."/>
            <person name="Gargeya S."/>
            <person name="Fitzgerald M."/>
            <person name="Haas B."/>
            <person name="Abouelleil A."/>
            <person name="Allen A.W."/>
            <person name="Alvarado L."/>
            <person name="Arachchi H.M."/>
            <person name="Berlin A.M."/>
            <person name="Chapman S.B."/>
            <person name="Gainer-Dewar J."/>
            <person name="Goldberg J."/>
            <person name="Griggs A."/>
            <person name="Gujja S."/>
            <person name="Hansen M."/>
            <person name="Howarth C."/>
            <person name="Imamovic A."/>
            <person name="Ireland A."/>
            <person name="Larimer J."/>
            <person name="McCowan C."/>
            <person name="Murphy C."/>
            <person name="Pearson M."/>
            <person name="Poon T.W."/>
            <person name="Priest M."/>
            <person name="Roberts A."/>
            <person name="Saif S."/>
            <person name="Shea T."/>
            <person name="Sisk P."/>
            <person name="Sykes S."/>
            <person name="Wortman J."/>
            <person name="Nusbaum C."/>
            <person name="Birren B."/>
        </authorList>
    </citation>
    <scope>NUCLEOTIDE SEQUENCE [LARGE SCALE GENOMIC DNA]</scope>
    <source>
        <strain evidence="6">ACB1</strain>
    </source>
</reference>
<evidence type="ECO:0000256" key="4">
    <source>
        <dbReference type="ARBA" id="ARBA00023295"/>
    </source>
</evidence>
<protein>
    <recommendedName>
        <fullName evidence="2">beta-galactosidase</fullName>
        <ecNumber evidence="2">3.2.1.23</ecNumber>
    </recommendedName>
</protein>
<keyword evidence="3" id="KW-0378">Hydrolase</keyword>
<evidence type="ECO:0000313" key="7">
    <source>
        <dbReference type="Proteomes" id="UP000018461"/>
    </source>
</evidence>
<name>G9WPE8_9FIRM</name>
<dbReference type="STRING" id="796943.HMPREF9625_01231"/>
<sequence>MAYTDNEKLRVVYGDFTLGVHGEGFSYIFSYAQGGLESIVKDGYEWLFRCPKPTFWRALTDNDRGSKFHIKSGHWLAADMFIDCQDITVIMDGAVQNCKAPDNNSYGGDVSANEITVKYLYKTISVPVTTVMVSYTVNTSGKIKVDVHYDGKKDLPELPVFGMRFIMPTLAEKYIYKGLSGETYPDRKAGAQQGVFEVTDLSLTPYIVPQECGMRMDTEWLEVTRRTSLDNSKTDVSNHTLRIEKADAKFDFSCLPYTASEIENALHHEELPPARRTVLCIYGAVRGVGGIDSWGTDVEDAYHISAEKDIDYSFYIC</sequence>
<dbReference type="EMBL" id="AFZC02000001">
    <property type="protein sequence ID" value="EHL10231.1"/>
    <property type="molecule type" value="Genomic_DNA"/>
</dbReference>
<dbReference type="InterPro" id="IPR004199">
    <property type="entry name" value="B-gal_small/dom_5"/>
</dbReference>
<dbReference type="PATRIC" id="fig|796943.3.peg.1673"/>
<feature type="domain" description="Beta galactosidase small chain/" evidence="5">
    <location>
        <begin position="19"/>
        <end position="317"/>
    </location>
</feature>
<dbReference type="Pfam" id="PF02929">
    <property type="entry name" value="Bgal_small_N"/>
    <property type="match status" value="1"/>
</dbReference>